<dbReference type="Proteomes" id="UP001230051">
    <property type="component" value="Unassembled WGS sequence"/>
</dbReference>
<dbReference type="PANTHER" id="PTHR32122:SF1">
    <property type="entry name" value="TATA BOX-BINDING PROTEIN-ASSOCIATED FACTOR RNA POLYMERASE I SUBUNIT A"/>
    <property type="match status" value="1"/>
</dbReference>
<organism evidence="1 2">
    <name type="scientific">Acipenser oxyrinchus oxyrinchus</name>
    <dbReference type="NCBI Taxonomy" id="40147"/>
    <lineage>
        <taxon>Eukaryota</taxon>
        <taxon>Metazoa</taxon>
        <taxon>Chordata</taxon>
        <taxon>Craniata</taxon>
        <taxon>Vertebrata</taxon>
        <taxon>Euteleostomi</taxon>
        <taxon>Actinopterygii</taxon>
        <taxon>Chondrostei</taxon>
        <taxon>Acipenseriformes</taxon>
        <taxon>Acipenseridae</taxon>
        <taxon>Acipenser</taxon>
    </lineage>
</organism>
<dbReference type="AlphaFoldDB" id="A0AAD8GBV9"/>
<sequence length="471" mass="55424">MRLHPKNRACVISHTWGRYSQSGVMDDLYEELLATAEQEAPERYDQQTSILQPGFPLPLPPKLQLPHSRRGRKESGFHKTERICLRQIHKALFQHQWHKASALMTNYFQNIEDKSYRRQRSSYERFWRLGTEILRHHPRSKIDDFNSFLDRMKNIGVKNYLKICLEHSFHLLSNGMLEDANRQLSLAESWRCRDTCATQQQMIQGYRGLLDYYTWVQKSDALPETEKYDYTAATAKQDMQSYFRQASVNLSAIIKQPGVWDPFVLSYVNLLEFYDDHDAALHMLNDYAYDNKFPPNPNAHVYLYQFLKRHQAPWRKLVKVLRILQLLVPSHELMLEFCSLLAVPDKRKYHHEALKVLFSLLDYSSWKDNPDAWNSLEKTIQLVFKVGASAWIKDEWASRKGWWPAFHFSAYQAKKTLAENAPVAYSKAFVAGLLLGKECKYFKTIYKGGRKKRPEMLKEMKKYIANHSLAE</sequence>
<accession>A0AAD8GBV9</accession>
<dbReference type="Pfam" id="PF14929">
    <property type="entry name" value="TAF1_subA"/>
    <property type="match status" value="1"/>
</dbReference>
<dbReference type="EMBL" id="JAGXEW010000005">
    <property type="protein sequence ID" value="KAK1171455.1"/>
    <property type="molecule type" value="Genomic_DNA"/>
</dbReference>
<dbReference type="GO" id="GO:0006360">
    <property type="term" value="P:transcription by RNA polymerase I"/>
    <property type="evidence" value="ECO:0007669"/>
    <property type="project" value="InterPro"/>
</dbReference>
<comment type="caution">
    <text evidence="1">The sequence shown here is derived from an EMBL/GenBank/DDBJ whole genome shotgun (WGS) entry which is preliminary data.</text>
</comment>
<name>A0AAD8GBV9_ACIOX</name>
<dbReference type="InterPro" id="IPR039495">
    <property type="entry name" value="TAF1A"/>
</dbReference>
<keyword evidence="2" id="KW-1185">Reference proteome</keyword>
<gene>
    <name evidence="1" type="primary">Taf1a</name>
    <name evidence="1" type="ORF">AOXY_G6278</name>
</gene>
<reference evidence="1" key="1">
    <citation type="submission" date="2022-02" db="EMBL/GenBank/DDBJ databases">
        <title>Atlantic sturgeon de novo genome assembly.</title>
        <authorList>
            <person name="Stock M."/>
            <person name="Klopp C."/>
            <person name="Guiguen Y."/>
            <person name="Cabau C."/>
            <person name="Parinello H."/>
            <person name="Santidrian Yebra-Pimentel E."/>
            <person name="Kuhl H."/>
            <person name="Dirks R.P."/>
            <person name="Guessner J."/>
            <person name="Wuertz S."/>
            <person name="Du K."/>
            <person name="Schartl M."/>
        </authorList>
    </citation>
    <scope>NUCLEOTIDE SEQUENCE</scope>
    <source>
        <strain evidence="1">STURGEONOMICS-FGT-2020</strain>
        <tissue evidence="1">Whole blood</tissue>
    </source>
</reference>
<evidence type="ECO:0000313" key="1">
    <source>
        <dbReference type="EMBL" id="KAK1171455.1"/>
    </source>
</evidence>
<dbReference type="PANTHER" id="PTHR32122">
    <property type="entry name" value="TATA BOX-BINDING PROTEIN ASSOCIATED FACTOR RNA POLYMERASE I SUBUNIT A"/>
    <property type="match status" value="1"/>
</dbReference>
<dbReference type="GO" id="GO:0000120">
    <property type="term" value="C:RNA polymerase I transcription regulator complex"/>
    <property type="evidence" value="ECO:0007669"/>
    <property type="project" value="InterPro"/>
</dbReference>
<dbReference type="InterPro" id="IPR052669">
    <property type="entry name" value="SL1/TIF-IB_Component"/>
</dbReference>
<proteinExistence type="predicted"/>
<protein>
    <submittedName>
        <fullName evidence="1">TATA box-binding protein-associated factor RNA polymerase I subunit A</fullName>
    </submittedName>
</protein>
<evidence type="ECO:0000313" key="2">
    <source>
        <dbReference type="Proteomes" id="UP001230051"/>
    </source>
</evidence>